<keyword evidence="1" id="KW-1133">Transmembrane helix</keyword>
<name>A0A3S3NMT6_9MAGN</name>
<dbReference type="AlphaFoldDB" id="A0A3S3NMT6"/>
<evidence type="ECO:0000256" key="1">
    <source>
        <dbReference type="SAM" id="Phobius"/>
    </source>
</evidence>
<organism evidence="2 3">
    <name type="scientific">Cinnamomum micranthum f. kanehirae</name>
    <dbReference type="NCBI Taxonomy" id="337451"/>
    <lineage>
        <taxon>Eukaryota</taxon>
        <taxon>Viridiplantae</taxon>
        <taxon>Streptophyta</taxon>
        <taxon>Embryophyta</taxon>
        <taxon>Tracheophyta</taxon>
        <taxon>Spermatophyta</taxon>
        <taxon>Magnoliopsida</taxon>
        <taxon>Magnoliidae</taxon>
        <taxon>Laurales</taxon>
        <taxon>Lauraceae</taxon>
        <taxon>Cinnamomum</taxon>
    </lineage>
</organism>
<keyword evidence="1" id="KW-0812">Transmembrane</keyword>
<feature type="transmembrane region" description="Helical" evidence="1">
    <location>
        <begin position="43"/>
        <end position="62"/>
    </location>
</feature>
<keyword evidence="3" id="KW-1185">Reference proteome</keyword>
<evidence type="ECO:0000313" key="3">
    <source>
        <dbReference type="Proteomes" id="UP000283530"/>
    </source>
</evidence>
<comment type="caution">
    <text evidence="2">The sequence shown here is derived from an EMBL/GenBank/DDBJ whole genome shotgun (WGS) entry which is preliminary data.</text>
</comment>
<proteinExistence type="predicted"/>
<evidence type="ECO:0000313" key="2">
    <source>
        <dbReference type="EMBL" id="RWR90821.1"/>
    </source>
</evidence>
<reference evidence="2 3" key="1">
    <citation type="journal article" date="2019" name="Nat. Plants">
        <title>Stout camphor tree genome fills gaps in understanding of flowering plant genome evolution.</title>
        <authorList>
            <person name="Chaw S.M."/>
            <person name="Liu Y.C."/>
            <person name="Wu Y.W."/>
            <person name="Wang H.Y."/>
            <person name="Lin C.I."/>
            <person name="Wu C.S."/>
            <person name="Ke H.M."/>
            <person name="Chang L.Y."/>
            <person name="Hsu C.Y."/>
            <person name="Yang H.T."/>
            <person name="Sudianto E."/>
            <person name="Hsu M.H."/>
            <person name="Wu K.P."/>
            <person name="Wang L.N."/>
            <person name="Leebens-Mack J.H."/>
            <person name="Tsai I.J."/>
        </authorList>
    </citation>
    <scope>NUCLEOTIDE SEQUENCE [LARGE SCALE GENOMIC DNA]</scope>
    <source>
        <strain evidence="3">cv. Chaw 1501</strain>
        <tissue evidence="2">Young leaves</tissue>
    </source>
</reference>
<keyword evidence="1" id="KW-0472">Membrane</keyword>
<feature type="transmembrane region" description="Helical" evidence="1">
    <location>
        <begin position="12"/>
        <end position="31"/>
    </location>
</feature>
<protein>
    <submittedName>
        <fullName evidence="2">Uncharacterized protein</fullName>
    </submittedName>
</protein>
<gene>
    <name evidence="2" type="ORF">CKAN_01994000</name>
</gene>
<sequence length="136" mass="15378">MRIYNSSTSISLWATIRFILGVTSYFFWFLLGIRGTNDGNDSLILLSFFWVCKILLLLRKIAIIRCMSKSLDNCLEPIVYVDCNTNAILIGPLPSKPSPTSSIAPEWRRASHDLIVDSKQDKIGRESDVHMLKSPT</sequence>
<dbReference type="EMBL" id="QPKB01000008">
    <property type="protein sequence ID" value="RWR90821.1"/>
    <property type="molecule type" value="Genomic_DNA"/>
</dbReference>
<accession>A0A3S3NMT6</accession>
<dbReference type="Proteomes" id="UP000283530">
    <property type="component" value="Unassembled WGS sequence"/>
</dbReference>